<dbReference type="EC" id="2.7.7.108" evidence="5"/>
<dbReference type="SUPFAM" id="SSF140931">
    <property type="entry name" value="Fic-like"/>
    <property type="match status" value="1"/>
</dbReference>
<organism evidence="10 11">
    <name type="scientific">Leucobacter triazinivorans</name>
    <dbReference type="NCBI Taxonomy" id="1784719"/>
    <lineage>
        <taxon>Bacteria</taxon>
        <taxon>Bacillati</taxon>
        <taxon>Actinomycetota</taxon>
        <taxon>Actinomycetes</taxon>
        <taxon>Micrococcales</taxon>
        <taxon>Microbacteriaceae</taxon>
        <taxon>Leucobacter</taxon>
    </lineage>
</organism>
<evidence type="ECO:0000256" key="5">
    <source>
        <dbReference type="ARBA" id="ARBA00034531"/>
    </source>
</evidence>
<keyword evidence="4" id="KW-0067">ATP-binding</keyword>
<accession>A0A4P6KIR5</accession>
<dbReference type="KEGG" id="ltr:EVS81_15100"/>
<dbReference type="InterPro" id="IPR036597">
    <property type="entry name" value="Fido-like_dom_sf"/>
</dbReference>
<dbReference type="EMBL" id="CP035806">
    <property type="protein sequence ID" value="QBE49991.1"/>
    <property type="molecule type" value="Genomic_DNA"/>
</dbReference>
<evidence type="ECO:0000256" key="7">
    <source>
        <dbReference type="ARBA" id="ARBA00048696"/>
    </source>
</evidence>
<evidence type="ECO:0000313" key="11">
    <source>
        <dbReference type="Proteomes" id="UP000289260"/>
    </source>
</evidence>
<comment type="catalytic activity">
    <reaction evidence="7">
        <text>L-tyrosyl-[protein] + ATP = O-(5'-adenylyl)-L-tyrosyl-[protein] + diphosphate</text>
        <dbReference type="Rhea" id="RHEA:54288"/>
        <dbReference type="Rhea" id="RHEA-COMP:10136"/>
        <dbReference type="Rhea" id="RHEA-COMP:13846"/>
        <dbReference type="ChEBI" id="CHEBI:30616"/>
        <dbReference type="ChEBI" id="CHEBI:33019"/>
        <dbReference type="ChEBI" id="CHEBI:46858"/>
        <dbReference type="ChEBI" id="CHEBI:83624"/>
        <dbReference type="EC" id="2.7.7.108"/>
    </reaction>
</comment>
<feature type="domain" description="Fido" evidence="9">
    <location>
        <begin position="49"/>
        <end position="188"/>
    </location>
</feature>
<evidence type="ECO:0000256" key="8">
    <source>
        <dbReference type="SAM" id="MobiDB-lite"/>
    </source>
</evidence>
<keyword evidence="1" id="KW-0808">Transferase</keyword>
<name>A0A4P6KIR5_9MICO</name>
<dbReference type="AlphaFoldDB" id="A0A4P6KIR5"/>
<evidence type="ECO:0000256" key="4">
    <source>
        <dbReference type="ARBA" id="ARBA00022840"/>
    </source>
</evidence>
<evidence type="ECO:0000313" key="10">
    <source>
        <dbReference type="EMBL" id="QBE49991.1"/>
    </source>
</evidence>
<dbReference type="Pfam" id="PF02661">
    <property type="entry name" value="Fic"/>
    <property type="match status" value="1"/>
</dbReference>
<keyword evidence="2" id="KW-0548">Nucleotidyltransferase</keyword>
<dbReference type="InterPro" id="IPR003812">
    <property type="entry name" value="Fido"/>
</dbReference>
<evidence type="ECO:0000256" key="3">
    <source>
        <dbReference type="ARBA" id="ARBA00022741"/>
    </source>
</evidence>
<dbReference type="PROSITE" id="PS51459">
    <property type="entry name" value="FIDO"/>
    <property type="match status" value="1"/>
</dbReference>
<protein>
    <recommendedName>
        <fullName evidence="5">protein adenylyltransferase</fullName>
        <ecNumber evidence="5">2.7.7.108</ecNumber>
    </recommendedName>
</protein>
<evidence type="ECO:0000256" key="1">
    <source>
        <dbReference type="ARBA" id="ARBA00022679"/>
    </source>
</evidence>
<gene>
    <name evidence="10" type="ORF">EVS81_15100</name>
</gene>
<sequence length="262" mass="29379">MPDRYTYPGSDVLINKFGVTDYDDWKDAEADFIGARMGALREHPIVGAYDLAHLQAIHAYLTQDMYSWGGEIRETDTHPGGTGIAHCRPPFIVPEAERVFGILAERDYLRCLDADEFSEGLAWVWGETTAIHPFRDVNTRSQHVFFTQLARDAGWVIDWSQIPGDVFAHARTLAIVEDHSGLDALIRPNLVAVEDAEQHDRLMGLLHEHTEGFATRKVTRDPAVLDRELDAAREHRRTLPPLDAFGHHDPPSGERGGPSLGR</sequence>
<dbReference type="Proteomes" id="UP000289260">
    <property type="component" value="Chromosome"/>
</dbReference>
<evidence type="ECO:0000256" key="6">
    <source>
        <dbReference type="ARBA" id="ARBA00047939"/>
    </source>
</evidence>
<evidence type="ECO:0000259" key="9">
    <source>
        <dbReference type="PROSITE" id="PS51459"/>
    </source>
</evidence>
<dbReference type="PANTHER" id="PTHR39560">
    <property type="entry name" value="PROTEIN ADENYLYLTRANSFERASE FIC-RELATED"/>
    <property type="match status" value="1"/>
</dbReference>
<dbReference type="Gene3D" id="1.10.3290.10">
    <property type="entry name" value="Fido-like domain"/>
    <property type="match status" value="1"/>
</dbReference>
<keyword evidence="11" id="KW-1185">Reference proteome</keyword>
<evidence type="ECO:0000256" key="2">
    <source>
        <dbReference type="ARBA" id="ARBA00022695"/>
    </source>
</evidence>
<reference evidence="10 11" key="1">
    <citation type="submission" date="2019-02" db="EMBL/GenBank/DDBJ databases">
        <authorList>
            <person name="Sun L."/>
            <person name="Pan D."/>
            <person name="Wu X."/>
        </authorList>
    </citation>
    <scope>NUCLEOTIDE SEQUENCE [LARGE SCALE GENOMIC DNA]</scope>
    <source>
        <strain evidence="10 11">JW-1</strain>
    </source>
</reference>
<dbReference type="GO" id="GO:0051302">
    <property type="term" value="P:regulation of cell division"/>
    <property type="evidence" value="ECO:0007669"/>
    <property type="project" value="TreeGrafter"/>
</dbReference>
<dbReference type="PANTHER" id="PTHR39560:SF1">
    <property type="entry name" value="PROTEIN ADENYLYLTRANSFERASE FIC-RELATED"/>
    <property type="match status" value="1"/>
</dbReference>
<dbReference type="GO" id="GO:0005524">
    <property type="term" value="F:ATP binding"/>
    <property type="evidence" value="ECO:0007669"/>
    <property type="project" value="UniProtKB-KW"/>
</dbReference>
<feature type="region of interest" description="Disordered" evidence="8">
    <location>
        <begin position="238"/>
        <end position="262"/>
    </location>
</feature>
<comment type="catalytic activity">
    <reaction evidence="6">
        <text>L-threonyl-[protein] + ATP = 3-O-(5'-adenylyl)-L-threonyl-[protein] + diphosphate</text>
        <dbReference type="Rhea" id="RHEA:54292"/>
        <dbReference type="Rhea" id="RHEA-COMP:11060"/>
        <dbReference type="Rhea" id="RHEA-COMP:13847"/>
        <dbReference type="ChEBI" id="CHEBI:30013"/>
        <dbReference type="ChEBI" id="CHEBI:30616"/>
        <dbReference type="ChEBI" id="CHEBI:33019"/>
        <dbReference type="ChEBI" id="CHEBI:138113"/>
        <dbReference type="EC" id="2.7.7.108"/>
    </reaction>
</comment>
<proteinExistence type="predicted"/>
<dbReference type="RefSeq" id="WP_130111103.1">
    <property type="nucleotide sequence ID" value="NZ_CP035806.1"/>
</dbReference>
<keyword evidence="3" id="KW-0547">Nucleotide-binding</keyword>
<dbReference type="OrthoDB" id="9813719at2"/>
<dbReference type="GO" id="GO:0070733">
    <property type="term" value="F:AMPylase activity"/>
    <property type="evidence" value="ECO:0007669"/>
    <property type="project" value="UniProtKB-EC"/>
</dbReference>